<dbReference type="RefSeq" id="WP_115121941.1">
    <property type="nucleotide sequence ID" value="NZ_QRAO01000001.1"/>
</dbReference>
<dbReference type="AlphaFoldDB" id="A0A370QIM3"/>
<organism evidence="1 2">
    <name type="scientific">Marinirhabdus gelatinilytica</name>
    <dbReference type="NCBI Taxonomy" id="1703343"/>
    <lineage>
        <taxon>Bacteria</taxon>
        <taxon>Pseudomonadati</taxon>
        <taxon>Bacteroidota</taxon>
        <taxon>Flavobacteriia</taxon>
        <taxon>Flavobacteriales</taxon>
        <taxon>Flavobacteriaceae</taxon>
    </lineage>
</organism>
<dbReference type="Proteomes" id="UP000255317">
    <property type="component" value="Unassembled WGS sequence"/>
</dbReference>
<name>A0A370QIM3_9FLAO</name>
<gene>
    <name evidence="1" type="ORF">C8D94_10183</name>
</gene>
<dbReference type="EMBL" id="QRAO01000001">
    <property type="protein sequence ID" value="RDK88214.1"/>
    <property type="molecule type" value="Genomic_DNA"/>
</dbReference>
<accession>A0A370QIM3</accession>
<keyword evidence="2" id="KW-1185">Reference proteome</keyword>
<sequence>MKKTFYFLLSILVLISCSKNDDSNTPENEMEMEMEADLIIGSWKPIKQVNFYEDGTSDTYNYSSCQQQSRYIFEINSNYDFYNYNPDGNGDCVITEVNPEFIEGVWEKLSEGVYKLTSTYFNNVTQENETQIYITDEILFPNSNKMRWRVNTNDVYNGNNRDYYYTEFNKD</sequence>
<evidence type="ECO:0000313" key="2">
    <source>
        <dbReference type="Proteomes" id="UP000255317"/>
    </source>
</evidence>
<evidence type="ECO:0008006" key="3">
    <source>
        <dbReference type="Google" id="ProtNLM"/>
    </source>
</evidence>
<dbReference type="OrthoDB" id="1263404at2"/>
<evidence type="ECO:0000313" key="1">
    <source>
        <dbReference type="EMBL" id="RDK88214.1"/>
    </source>
</evidence>
<reference evidence="1 2" key="1">
    <citation type="submission" date="2018-07" db="EMBL/GenBank/DDBJ databases">
        <title>Genomic Encyclopedia of Type Strains, Phase IV (KMG-IV): sequencing the most valuable type-strain genomes for metagenomic binning, comparative biology and taxonomic classification.</title>
        <authorList>
            <person name="Goeker M."/>
        </authorList>
    </citation>
    <scope>NUCLEOTIDE SEQUENCE [LARGE SCALE GENOMIC DNA]</scope>
    <source>
        <strain evidence="1 2">DSM 101478</strain>
    </source>
</reference>
<dbReference type="PROSITE" id="PS51257">
    <property type="entry name" value="PROKAR_LIPOPROTEIN"/>
    <property type="match status" value="1"/>
</dbReference>
<comment type="caution">
    <text evidence="1">The sequence shown here is derived from an EMBL/GenBank/DDBJ whole genome shotgun (WGS) entry which is preliminary data.</text>
</comment>
<proteinExistence type="predicted"/>
<protein>
    <recommendedName>
        <fullName evidence="3">Lipocalin-like protein</fullName>
    </recommendedName>
</protein>